<sequence length="89" mass="10169">MECEGALNDISKRKLVKILTQRWKAHVMFPRNQIGKDVESCAKQLWTCRWMRCGFLEAQGSCGGTLIVGDSRNWDGTNGYGNYSVSYRF</sequence>
<reference evidence="1" key="1">
    <citation type="submission" date="2015-12" db="EMBL/GenBank/DDBJ databases">
        <title>Gene expression during late stages of embryo sac development: a critical building block for successful pollen-pistil interactions.</title>
        <authorList>
            <person name="Liu Y."/>
            <person name="Joly V."/>
            <person name="Sabar M."/>
            <person name="Matton D.P."/>
        </authorList>
    </citation>
    <scope>NUCLEOTIDE SEQUENCE</scope>
</reference>
<proteinExistence type="predicted"/>
<dbReference type="AlphaFoldDB" id="A0A0V0H0F2"/>
<organism evidence="1">
    <name type="scientific">Solanum chacoense</name>
    <name type="common">Chaco potato</name>
    <dbReference type="NCBI Taxonomy" id="4108"/>
    <lineage>
        <taxon>Eukaryota</taxon>
        <taxon>Viridiplantae</taxon>
        <taxon>Streptophyta</taxon>
        <taxon>Embryophyta</taxon>
        <taxon>Tracheophyta</taxon>
        <taxon>Spermatophyta</taxon>
        <taxon>Magnoliopsida</taxon>
        <taxon>eudicotyledons</taxon>
        <taxon>Gunneridae</taxon>
        <taxon>Pentapetalae</taxon>
        <taxon>asterids</taxon>
        <taxon>lamiids</taxon>
        <taxon>Solanales</taxon>
        <taxon>Solanaceae</taxon>
        <taxon>Solanoideae</taxon>
        <taxon>Solaneae</taxon>
        <taxon>Solanum</taxon>
    </lineage>
</organism>
<accession>A0A0V0H0F2</accession>
<evidence type="ECO:0000313" key="1">
    <source>
        <dbReference type="EMBL" id="JAP12982.1"/>
    </source>
</evidence>
<protein>
    <submittedName>
        <fullName evidence="1">Putative ovule protein</fullName>
    </submittedName>
</protein>
<dbReference type="EMBL" id="GEDG01028739">
    <property type="protein sequence ID" value="JAP12982.1"/>
    <property type="molecule type" value="Transcribed_RNA"/>
</dbReference>
<name>A0A0V0H0F2_SOLCH</name>